<keyword evidence="3" id="KW-1185">Reference proteome</keyword>
<gene>
    <name evidence="2" type="ORF">Taro_048639</name>
</gene>
<reference evidence="2" key="1">
    <citation type="submission" date="2017-07" db="EMBL/GenBank/DDBJ databases">
        <title>Taro Niue Genome Assembly and Annotation.</title>
        <authorList>
            <person name="Atibalentja N."/>
            <person name="Keating K."/>
            <person name="Fields C.J."/>
        </authorList>
    </citation>
    <scope>NUCLEOTIDE SEQUENCE</scope>
    <source>
        <strain evidence="2">Niue_2</strain>
        <tissue evidence="2">Leaf</tissue>
    </source>
</reference>
<name>A0A843X8R5_COLES</name>
<comment type="caution">
    <text evidence="2">The sequence shown here is derived from an EMBL/GenBank/DDBJ whole genome shotgun (WGS) entry which is preliminary data.</text>
</comment>
<protein>
    <submittedName>
        <fullName evidence="2">Uncharacterized protein</fullName>
    </submittedName>
</protein>
<feature type="transmembrane region" description="Helical" evidence="1">
    <location>
        <begin position="522"/>
        <end position="546"/>
    </location>
</feature>
<dbReference type="AlphaFoldDB" id="A0A843X8R5"/>
<keyword evidence="1" id="KW-1133">Transmembrane helix</keyword>
<proteinExistence type="predicted"/>
<organism evidence="2 3">
    <name type="scientific">Colocasia esculenta</name>
    <name type="common">Wild taro</name>
    <name type="synonym">Arum esculentum</name>
    <dbReference type="NCBI Taxonomy" id="4460"/>
    <lineage>
        <taxon>Eukaryota</taxon>
        <taxon>Viridiplantae</taxon>
        <taxon>Streptophyta</taxon>
        <taxon>Embryophyta</taxon>
        <taxon>Tracheophyta</taxon>
        <taxon>Spermatophyta</taxon>
        <taxon>Magnoliopsida</taxon>
        <taxon>Liliopsida</taxon>
        <taxon>Araceae</taxon>
        <taxon>Aroideae</taxon>
        <taxon>Colocasieae</taxon>
        <taxon>Colocasia</taxon>
    </lineage>
</organism>
<feature type="transmembrane region" description="Helical" evidence="1">
    <location>
        <begin position="717"/>
        <end position="740"/>
    </location>
</feature>
<evidence type="ECO:0000313" key="2">
    <source>
        <dbReference type="EMBL" id="MQM15688.1"/>
    </source>
</evidence>
<feature type="transmembrane region" description="Helical" evidence="1">
    <location>
        <begin position="96"/>
        <end position="112"/>
    </location>
</feature>
<feature type="transmembrane region" description="Helical" evidence="1">
    <location>
        <begin position="630"/>
        <end position="650"/>
    </location>
</feature>
<keyword evidence="1" id="KW-0472">Membrane</keyword>
<feature type="non-terminal residue" evidence="2">
    <location>
        <position position="1"/>
    </location>
</feature>
<dbReference type="Proteomes" id="UP000652761">
    <property type="component" value="Unassembled WGS sequence"/>
</dbReference>
<evidence type="ECO:0000313" key="3">
    <source>
        <dbReference type="Proteomes" id="UP000652761"/>
    </source>
</evidence>
<evidence type="ECO:0000256" key="1">
    <source>
        <dbReference type="SAM" id="Phobius"/>
    </source>
</evidence>
<feature type="transmembrane region" description="Helical" evidence="1">
    <location>
        <begin position="791"/>
        <end position="810"/>
    </location>
</feature>
<keyword evidence="1" id="KW-0812">Transmembrane</keyword>
<feature type="transmembrane region" description="Helical" evidence="1">
    <location>
        <begin position="133"/>
        <end position="162"/>
    </location>
</feature>
<feature type="transmembrane region" description="Helical" evidence="1">
    <location>
        <begin position="587"/>
        <end position="610"/>
    </location>
</feature>
<dbReference type="EMBL" id="NMUH01006638">
    <property type="protein sequence ID" value="MQM15688.1"/>
    <property type="molecule type" value="Genomic_DNA"/>
</dbReference>
<feature type="transmembrane region" description="Helical" evidence="1">
    <location>
        <begin position="690"/>
        <end position="710"/>
    </location>
</feature>
<feature type="transmembrane region" description="Helical" evidence="1">
    <location>
        <begin position="558"/>
        <end position="580"/>
    </location>
</feature>
<accession>A0A843X8R5</accession>
<sequence length="909" mass="96809">MLTFPVVVLAPTPVLAVSFAAIAVWELLLLKLQPPLVVPEELQVVAVRGQQRLHPNVIFFLLAVNLSKGRSHPLQVRELKPESLKVSGMSPWQCGPRVWCWLVFTVVWLVLVERQLDLSSVTFLHVTYRAFRFSVVCGMTGLVASEVLVATVIPVATAFAAWKTDLSGCRGAQGGRVLVAVWAAVAIRFVSRRLAPSRSEGRRLKALAGAPSPSFGFPPFLLLPEEEKFPLSFSGGLGLVESSASSWWSGEERGGGVLAVVKALRGVVVATLRCSIPAVRLPADVATTERVATLEEASPRSDATLSQPGWPVLVSVLSGGVPVSRAVPCVPALADGPSGGFRKGCHFSFAQCPTLEGLSARQVVTITWDPYPRAPVSEGVAPGGGRAQVSDLEQRGKRWGQRRVVFGLTRVVVEAFLCFRCFVVLCRRNSLSQEFVCRTVVVATCSPCVASSVSCERESCCTMVSFPARFECELQESVVAVAGCACFERGCWFARAAVGFVVGLRVRVGVSRRLRESACGVAFTGASCVFGLACLCTVGRCALLIVNSGKVLPEFFSVGSSGELFVVVLASVVWLVANALPSRLRCIAWLPCVLVRFSELLVVVLVRFALRTNDALVVLVEVLPEPVVLLPLSVVFSLLVVCLGGVLVMVPRTALGALGGGSSQSCLVCFAGCCSLGGDELSLSPVAFRFVYAFLGCVGGTPCVPVVGCFASSQLCAFFLCFLWLLGVVVLCHGLGAVLRTVATFVAKVPPLLSCFEVELVAPLVRFVSLWHDGLWAACPVFSVSCGDSSLLARVVSACGATVLHLAWFWCLWWHPVLVLEWFVFVPSGALVHCVALWVAPGACVSTMFYVVFPDRSPISGTPGVGPRLCSSFALSLGSEGARLGVVVVTTGKSRCDLVVLCTCCFSPT</sequence>